<dbReference type="Gramene" id="PSS32640">
    <property type="protein sequence ID" value="PSS32640"/>
    <property type="gene ID" value="CEY00_Acc02940"/>
</dbReference>
<reference evidence="5 6" key="1">
    <citation type="submission" date="2017-07" db="EMBL/GenBank/DDBJ databases">
        <title>An improved, manually edited Actinidia chinensis var. chinensis (kiwifruit) genome highlights the challenges associated with draft genomes and gene prediction in plants.</title>
        <authorList>
            <person name="Pilkington S."/>
            <person name="Crowhurst R."/>
            <person name="Hilario E."/>
            <person name="Nardozza S."/>
            <person name="Fraser L."/>
            <person name="Peng Y."/>
            <person name="Gunaseelan K."/>
            <person name="Simpson R."/>
            <person name="Tahir J."/>
            <person name="Deroles S."/>
            <person name="Templeton K."/>
            <person name="Luo Z."/>
            <person name="Davy M."/>
            <person name="Cheng C."/>
            <person name="Mcneilage M."/>
            <person name="Scaglione D."/>
            <person name="Liu Y."/>
            <person name="Zhang Q."/>
            <person name="Datson P."/>
            <person name="De Silva N."/>
            <person name="Gardiner S."/>
            <person name="Bassett H."/>
            <person name="Chagne D."/>
            <person name="Mccallum J."/>
            <person name="Dzierzon H."/>
            <person name="Deng C."/>
            <person name="Wang Y.-Y."/>
            <person name="Barron N."/>
            <person name="Manako K."/>
            <person name="Bowen J."/>
            <person name="Foster T."/>
            <person name="Erridge Z."/>
            <person name="Tiffin H."/>
            <person name="Waite C."/>
            <person name="Davies K."/>
            <person name="Grierson E."/>
            <person name="Laing W."/>
            <person name="Kirk R."/>
            <person name="Chen X."/>
            <person name="Wood M."/>
            <person name="Montefiori M."/>
            <person name="Brummell D."/>
            <person name="Schwinn K."/>
            <person name="Catanach A."/>
            <person name="Fullerton C."/>
            <person name="Li D."/>
            <person name="Meiyalaghan S."/>
            <person name="Nieuwenhuizen N."/>
            <person name="Read N."/>
            <person name="Prakash R."/>
            <person name="Hunter D."/>
            <person name="Zhang H."/>
            <person name="Mckenzie M."/>
            <person name="Knabel M."/>
            <person name="Harris A."/>
            <person name="Allan A."/>
            <person name="Chen A."/>
            <person name="Janssen B."/>
            <person name="Plunkett B."/>
            <person name="Dwamena C."/>
            <person name="Voogd C."/>
            <person name="Leif D."/>
            <person name="Lafferty D."/>
            <person name="Souleyre E."/>
            <person name="Varkonyi-Gasic E."/>
            <person name="Gambi F."/>
            <person name="Hanley J."/>
            <person name="Yao J.-L."/>
            <person name="Cheung J."/>
            <person name="David K."/>
            <person name="Warren B."/>
            <person name="Marsh K."/>
            <person name="Snowden K."/>
            <person name="Lin-Wang K."/>
            <person name="Brian L."/>
            <person name="Martinez-Sanchez M."/>
            <person name="Wang M."/>
            <person name="Ileperuma N."/>
            <person name="Macnee N."/>
            <person name="Campin R."/>
            <person name="Mcatee P."/>
            <person name="Drummond R."/>
            <person name="Espley R."/>
            <person name="Ireland H."/>
            <person name="Wu R."/>
            <person name="Atkinson R."/>
            <person name="Karunairetnam S."/>
            <person name="Bulley S."/>
            <person name="Chunkath S."/>
            <person name="Hanley Z."/>
            <person name="Storey R."/>
            <person name="Thrimawithana A."/>
            <person name="Thomson S."/>
            <person name="David C."/>
            <person name="Testolin R."/>
        </authorList>
    </citation>
    <scope>NUCLEOTIDE SEQUENCE [LARGE SCALE GENOMIC DNA]</scope>
    <source>
        <strain evidence="6">cv. Red5</strain>
        <tissue evidence="5">Young leaf</tissue>
    </source>
</reference>
<proteinExistence type="inferred from homology"/>
<feature type="domain" description="PI31 proteasome regulator N-terminal" evidence="4">
    <location>
        <begin position="16"/>
        <end position="148"/>
    </location>
</feature>
<evidence type="ECO:0000259" key="4">
    <source>
        <dbReference type="Pfam" id="PF11566"/>
    </source>
</evidence>
<dbReference type="GO" id="GO:0004866">
    <property type="term" value="F:endopeptidase inhibitor activity"/>
    <property type="evidence" value="ECO:0007669"/>
    <property type="project" value="InterPro"/>
</dbReference>
<dbReference type="PANTHER" id="PTHR13266">
    <property type="entry name" value="PROTEASOME INHIBITOR"/>
    <property type="match status" value="1"/>
</dbReference>
<keyword evidence="6" id="KW-1185">Reference proteome</keyword>
<feature type="compositionally biased region" description="Low complexity" evidence="3">
    <location>
        <begin position="149"/>
        <end position="163"/>
    </location>
</feature>
<evidence type="ECO:0000256" key="1">
    <source>
        <dbReference type="ARBA" id="ARBA00006405"/>
    </source>
</evidence>
<feature type="region of interest" description="Disordered" evidence="3">
    <location>
        <begin position="148"/>
        <end position="180"/>
    </location>
</feature>
<dbReference type="InterPro" id="IPR045128">
    <property type="entry name" value="PI31-like"/>
</dbReference>
<feature type="compositionally biased region" description="Basic and acidic residues" evidence="3">
    <location>
        <begin position="278"/>
        <end position="292"/>
    </location>
</feature>
<evidence type="ECO:0000256" key="3">
    <source>
        <dbReference type="SAM" id="MobiDB-lite"/>
    </source>
</evidence>
<dbReference type="GO" id="GO:0070628">
    <property type="term" value="F:proteasome binding"/>
    <property type="evidence" value="ECO:0007669"/>
    <property type="project" value="InterPro"/>
</dbReference>
<reference evidence="6" key="2">
    <citation type="journal article" date="2018" name="BMC Genomics">
        <title>A manually annotated Actinidia chinensis var. chinensis (kiwifruit) genome highlights the challenges associated with draft genomes and gene prediction in plants.</title>
        <authorList>
            <person name="Pilkington S.M."/>
            <person name="Crowhurst R."/>
            <person name="Hilario E."/>
            <person name="Nardozza S."/>
            <person name="Fraser L."/>
            <person name="Peng Y."/>
            <person name="Gunaseelan K."/>
            <person name="Simpson R."/>
            <person name="Tahir J."/>
            <person name="Deroles S.C."/>
            <person name="Templeton K."/>
            <person name="Luo Z."/>
            <person name="Davy M."/>
            <person name="Cheng C."/>
            <person name="McNeilage M."/>
            <person name="Scaglione D."/>
            <person name="Liu Y."/>
            <person name="Zhang Q."/>
            <person name="Datson P."/>
            <person name="De Silva N."/>
            <person name="Gardiner S.E."/>
            <person name="Bassett H."/>
            <person name="Chagne D."/>
            <person name="McCallum J."/>
            <person name="Dzierzon H."/>
            <person name="Deng C."/>
            <person name="Wang Y.Y."/>
            <person name="Barron L."/>
            <person name="Manako K."/>
            <person name="Bowen J."/>
            <person name="Foster T.M."/>
            <person name="Erridge Z.A."/>
            <person name="Tiffin H."/>
            <person name="Waite C.N."/>
            <person name="Davies K.M."/>
            <person name="Grierson E.P."/>
            <person name="Laing W.A."/>
            <person name="Kirk R."/>
            <person name="Chen X."/>
            <person name="Wood M."/>
            <person name="Montefiori M."/>
            <person name="Brummell D.A."/>
            <person name="Schwinn K.E."/>
            <person name="Catanach A."/>
            <person name="Fullerton C."/>
            <person name="Li D."/>
            <person name="Meiyalaghan S."/>
            <person name="Nieuwenhuizen N."/>
            <person name="Read N."/>
            <person name="Prakash R."/>
            <person name="Hunter D."/>
            <person name="Zhang H."/>
            <person name="McKenzie M."/>
            <person name="Knabel M."/>
            <person name="Harris A."/>
            <person name="Allan A.C."/>
            <person name="Gleave A."/>
            <person name="Chen A."/>
            <person name="Janssen B.J."/>
            <person name="Plunkett B."/>
            <person name="Ampomah-Dwamena C."/>
            <person name="Voogd C."/>
            <person name="Leif D."/>
            <person name="Lafferty D."/>
            <person name="Souleyre E.J.F."/>
            <person name="Varkonyi-Gasic E."/>
            <person name="Gambi F."/>
            <person name="Hanley J."/>
            <person name="Yao J.L."/>
            <person name="Cheung J."/>
            <person name="David K.M."/>
            <person name="Warren B."/>
            <person name="Marsh K."/>
            <person name="Snowden K.C."/>
            <person name="Lin-Wang K."/>
            <person name="Brian L."/>
            <person name="Martinez-Sanchez M."/>
            <person name="Wang M."/>
            <person name="Ileperuma N."/>
            <person name="Macnee N."/>
            <person name="Campin R."/>
            <person name="McAtee P."/>
            <person name="Drummond R.S.M."/>
            <person name="Espley R.V."/>
            <person name="Ireland H.S."/>
            <person name="Wu R."/>
            <person name="Atkinson R.G."/>
            <person name="Karunairetnam S."/>
            <person name="Bulley S."/>
            <person name="Chunkath S."/>
            <person name="Hanley Z."/>
            <person name="Storey R."/>
            <person name="Thrimawithana A.H."/>
            <person name="Thomson S."/>
            <person name="David C."/>
            <person name="Testolin R."/>
            <person name="Huang H."/>
            <person name="Hellens R.P."/>
            <person name="Schaffer R.J."/>
        </authorList>
    </citation>
    <scope>NUCLEOTIDE SEQUENCE [LARGE SCALE GENOMIC DNA]</scope>
    <source>
        <strain evidence="6">cv. Red5</strain>
    </source>
</reference>
<dbReference type="PANTHER" id="PTHR13266:SF1">
    <property type="entry name" value="PROTEASOME INHIBITOR PI31 SUBUNIT"/>
    <property type="match status" value="1"/>
</dbReference>
<sequence>MVNDNSVMGVIRASRPFFRNAHDKMAFAVHAAFLASGYSLLATGPPAFADGALSSTSTDEVGIDNWNELEDDYAFLYLNSKKVLVKCLAMNDKLLVDALSDGDSKPLQLEINVGDYVTENDTDYSSKYKNFDKLVSIVDREILSKLNGTSKESSSTLPSSSTTRDWEVTGPQGPQLYPSRYVYPTEGFPLGGSDLLPPPGAGMFPSRGDFGTSGGMLVGPGHPAFGWFGKGRDPGLPGGLPGVPPGARFDHYGPPDVPGFEHGRFASYPRRPGSGPHHHPDLEHYRDDSDFI</sequence>
<dbReference type="GO" id="GO:0000502">
    <property type="term" value="C:proteasome complex"/>
    <property type="evidence" value="ECO:0007669"/>
    <property type="project" value="UniProtKB-KW"/>
</dbReference>
<dbReference type="FunCoup" id="A0A2R6RRI8">
    <property type="interactions" value="4932"/>
</dbReference>
<dbReference type="GO" id="GO:0043161">
    <property type="term" value="P:proteasome-mediated ubiquitin-dependent protein catabolic process"/>
    <property type="evidence" value="ECO:0007669"/>
    <property type="project" value="InterPro"/>
</dbReference>
<dbReference type="InterPro" id="IPR021625">
    <property type="entry name" value="PI31_Prot_N"/>
</dbReference>
<dbReference type="Pfam" id="PF11566">
    <property type="entry name" value="PI31_Prot_N"/>
    <property type="match status" value="1"/>
</dbReference>
<accession>A0A2R6RRI8</accession>
<comment type="caution">
    <text evidence="5">The sequence shown here is derived from an EMBL/GenBank/DDBJ whole genome shotgun (WGS) entry which is preliminary data.</text>
</comment>
<dbReference type="Gene3D" id="3.40.1000.30">
    <property type="match status" value="1"/>
</dbReference>
<keyword evidence="2 5" id="KW-0647">Proteasome</keyword>
<feature type="region of interest" description="Disordered" evidence="3">
    <location>
        <begin position="254"/>
        <end position="292"/>
    </location>
</feature>
<dbReference type="Proteomes" id="UP000241394">
    <property type="component" value="Chromosome LG3"/>
</dbReference>
<dbReference type="STRING" id="1590841.A0A2R6RRI8"/>
<evidence type="ECO:0000313" key="5">
    <source>
        <dbReference type="EMBL" id="PSS32640.1"/>
    </source>
</evidence>
<evidence type="ECO:0000313" key="6">
    <source>
        <dbReference type="Proteomes" id="UP000241394"/>
    </source>
</evidence>
<dbReference type="AlphaFoldDB" id="A0A2R6RRI8"/>
<dbReference type="OrthoDB" id="68090at2759"/>
<feature type="compositionally biased region" description="Basic and acidic residues" evidence="3">
    <location>
        <begin position="254"/>
        <end position="264"/>
    </location>
</feature>
<dbReference type="OMA" id="AHIEIEP"/>
<dbReference type="InParanoid" id="A0A2R6RRI8"/>
<organism evidence="5 6">
    <name type="scientific">Actinidia chinensis var. chinensis</name>
    <name type="common">Chinese soft-hair kiwi</name>
    <dbReference type="NCBI Taxonomy" id="1590841"/>
    <lineage>
        <taxon>Eukaryota</taxon>
        <taxon>Viridiplantae</taxon>
        <taxon>Streptophyta</taxon>
        <taxon>Embryophyta</taxon>
        <taxon>Tracheophyta</taxon>
        <taxon>Spermatophyta</taxon>
        <taxon>Magnoliopsida</taxon>
        <taxon>eudicotyledons</taxon>
        <taxon>Gunneridae</taxon>
        <taxon>Pentapetalae</taxon>
        <taxon>asterids</taxon>
        <taxon>Ericales</taxon>
        <taxon>Actinidiaceae</taxon>
        <taxon>Actinidia</taxon>
    </lineage>
</organism>
<gene>
    <name evidence="5" type="ORF">CEY00_Acc02940</name>
</gene>
<comment type="similarity">
    <text evidence="1">Belongs to the proteasome inhibitor PI31 family.</text>
</comment>
<protein>
    <submittedName>
        <fullName evidence="5">Proteasome inhibitor</fullName>
    </submittedName>
</protein>
<evidence type="ECO:0000256" key="2">
    <source>
        <dbReference type="ARBA" id="ARBA00022942"/>
    </source>
</evidence>
<name>A0A2R6RRI8_ACTCC</name>
<dbReference type="EMBL" id="NKQK01000003">
    <property type="protein sequence ID" value="PSS32640.1"/>
    <property type="molecule type" value="Genomic_DNA"/>
</dbReference>